<feature type="compositionally biased region" description="Polar residues" evidence="6">
    <location>
        <begin position="304"/>
        <end position="315"/>
    </location>
</feature>
<comment type="pathway">
    <text evidence="1">Protein modification; protein ubiquitination.</text>
</comment>
<dbReference type="InterPro" id="IPR015943">
    <property type="entry name" value="WD40/YVTN_repeat-like_dom_sf"/>
</dbReference>
<dbReference type="EMBL" id="AJVK01035855">
    <property type="status" value="NOT_ANNOTATED_CDS"/>
    <property type="molecule type" value="Genomic_DNA"/>
</dbReference>
<dbReference type="GO" id="GO:0043161">
    <property type="term" value="P:proteasome-mediated ubiquitin-dependent protein catabolic process"/>
    <property type="evidence" value="ECO:0007669"/>
    <property type="project" value="TreeGrafter"/>
</dbReference>
<evidence type="ECO:0000256" key="2">
    <source>
        <dbReference type="ARBA" id="ARBA00022574"/>
    </source>
</evidence>
<keyword evidence="3" id="KW-0677">Repeat</keyword>
<dbReference type="GO" id="GO:0030674">
    <property type="term" value="F:protein-macromolecule adaptor activity"/>
    <property type="evidence" value="ECO:0007669"/>
    <property type="project" value="TreeGrafter"/>
</dbReference>
<dbReference type="SMART" id="SM00320">
    <property type="entry name" value="WD40"/>
    <property type="match status" value="4"/>
</dbReference>
<dbReference type="SUPFAM" id="SSF50978">
    <property type="entry name" value="WD40 repeat-like"/>
    <property type="match status" value="1"/>
</dbReference>
<evidence type="ECO:0000256" key="4">
    <source>
        <dbReference type="ARBA" id="ARBA00022786"/>
    </source>
</evidence>
<dbReference type="AlphaFoldDB" id="A0A1B0DL21"/>
<keyword evidence="2" id="KW-0853">WD repeat</keyword>
<dbReference type="InterPro" id="IPR036322">
    <property type="entry name" value="WD40_repeat_dom_sf"/>
</dbReference>
<reference evidence="7" key="1">
    <citation type="submission" date="2022-08" db="UniProtKB">
        <authorList>
            <consortium name="EnsemblMetazoa"/>
        </authorList>
    </citation>
    <scope>IDENTIFICATION</scope>
    <source>
        <strain evidence="7">Israel</strain>
    </source>
</reference>
<dbReference type="PROSITE" id="PS50082">
    <property type="entry name" value="WD_REPEATS_2"/>
    <property type="match status" value="2"/>
</dbReference>
<protein>
    <submittedName>
        <fullName evidence="7">Uncharacterized protein</fullName>
    </submittedName>
</protein>
<evidence type="ECO:0000256" key="5">
    <source>
        <dbReference type="ARBA" id="ARBA00038344"/>
    </source>
</evidence>
<evidence type="ECO:0000313" key="7">
    <source>
        <dbReference type="EnsemblMetazoa" id="PPAI008965-PA"/>
    </source>
</evidence>
<dbReference type="PANTHER" id="PTHR22852:SF0">
    <property type="entry name" value="DENTICLELESS PROTEIN HOMOLOG"/>
    <property type="match status" value="1"/>
</dbReference>
<dbReference type="Pfam" id="PF00400">
    <property type="entry name" value="WD40"/>
    <property type="match status" value="3"/>
</dbReference>
<keyword evidence="8" id="KW-1185">Reference proteome</keyword>
<proteinExistence type="inferred from homology"/>
<organism evidence="7 8">
    <name type="scientific">Phlebotomus papatasi</name>
    <name type="common">Sandfly</name>
    <dbReference type="NCBI Taxonomy" id="29031"/>
    <lineage>
        <taxon>Eukaryota</taxon>
        <taxon>Metazoa</taxon>
        <taxon>Ecdysozoa</taxon>
        <taxon>Arthropoda</taxon>
        <taxon>Hexapoda</taxon>
        <taxon>Insecta</taxon>
        <taxon>Pterygota</taxon>
        <taxon>Neoptera</taxon>
        <taxon>Endopterygota</taxon>
        <taxon>Diptera</taxon>
        <taxon>Nematocera</taxon>
        <taxon>Psychodoidea</taxon>
        <taxon>Psychodidae</taxon>
        <taxon>Phlebotomus</taxon>
        <taxon>Phlebotomus</taxon>
    </lineage>
</organism>
<evidence type="ECO:0000256" key="3">
    <source>
        <dbReference type="ARBA" id="ARBA00022737"/>
    </source>
</evidence>
<comment type="similarity">
    <text evidence="5">Belongs to the WD repeat cdt2 family.</text>
</comment>
<dbReference type="GO" id="GO:0007095">
    <property type="term" value="P:mitotic G2 DNA damage checkpoint signaling"/>
    <property type="evidence" value="ECO:0007669"/>
    <property type="project" value="TreeGrafter"/>
</dbReference>
<feature type="compositionally biased region" description="Low complexity" evidence="6">
    <location>
        <begin position="288"/>
        <end position="299"/>
    </location>
</feature>
<dbReference type="EnsemblMetazoa" id="PPAI008965-RA">
    <property type="protein sequence ID" value="PPAI008965-PA"/>
    <property type="gene ID" value="PPAI008965"/>
</dbReference>
<evidence type="ECO:0000313" key="8">
    <source>
        <dbReference type="Proteomes" id="UP000092462"/>
    </source>
</evidence>
<evidence type="ECO:0000256" key="6">
    <source>
        <dbReference type="SAM" id="MobiDB-lite"/>
    </source>
</evidence>
<dbReference type="VEuPathDB" id="VectorBase:PPAI008965"/>
<name>A0A1B0DL21_PHLPP</name>
<keyword evidence="4" id="KW-0833">Ubl conjugation pathway</keyword>
<feature type="compositionally biased region" description="Polar residues" evidence="6">
    <location>
        <begin position="401"/>
        <end position="411"/>
    </location>
</feature>
<evidence type="ECO:0000256" key="1">
    <source>
        <dbReference type="ARBA" id="ARBA00004906"/>
    </source>
</evidence>
<dbReference type="InterPro" id="IPR051865">
    <property type="entry name" value="WD-repeat_CDT2_adapter"/>
</dbReference>
<sequence length="411" mass="46058">HFVANACKSSITGLGFQDENTLISCGAGDGIVKVWDLRRNYTAFKREPLPKYSLPYRGTSTFKGFTNLAIDPKRFRLYVSCMDNTIYCYNISSYDREPLQRYIGFKNSSYYIRACLSPDGQYLLSGSSDEKAYVWNVDSPRPVATLSGDESYSSSQEVEVSCVAWSRSKDMRLVTCSDDARHKIWRFGPSEMDSSTKMYYRGWAHLNPDYGKRVKKNVKGTPKTWWSNGDCTPSSSGRIAQKRTFAELDDDFGEGRFGDAKRPYIEPRGRRLFPATLPTHAETELKSPVKSPTKSSPLSERVNVMTSPESPSTSHVAVPLFSPTSNLPNYVMDGEAPHLRIISPKRKLKENVDWLTKIRKQKLQQVASSLTLSCDTGGNSSRPSSPAPMSPRVQSLRDGESTSPQTGTPRR</sequence>
<dbReference type="EMBL" id="AJVK01035854">
    <property type="status" value="NOT_ANNOTATED_CDS"/>
    <property type="molecule type" value="Genomic_DNA"/>
</dbReference>
<dbReference type="InterPro" id="IPR019775">
    <property type="entry name" value="WD40_repeat_CS"/>
</dbReference>
<dbReference type="PANTHER" id="PTHR22852">
    <property type="entry name" value="LETHAL 2 DENTICLELESS PROTEIN RETINOIC ACID-REGULATED NUCLEAR MATRIX-ASSOCIATED PROTEIN"/>
    <property type="match status" value="1"/>
</dbReference>
<dbReference type="PROSITE" id="PS00678">
    <property type="entry name" value="WD_REPEATS_1"/>
    <property type="match status" value="1"/>
</dbReference>
<feature type="region of interest" description="Disordered" evidence="6">
    <location>
        <begin position="277"/>
        <end position="316"/>
    </location>
</feature>
<dbReference type="Gene3D" id="2.130.10.10">
    <property type="entry name" value="YVTN repeat-like/Quinoprotein amine dehydrogenase"/>
    <property type="match status" value="1"/>
</dbReference>
<feature type="region of interest" description="Disordered" evidence="6">
    <location>
        <begin position="372"/>
        <end position="411"/>
    </location>
</feature>
<dbReference type="VEuPathDB" id="VectorBase:PPAPM1_007064"/>
<accession>A0A1B0DL21</accession>
<dbReference type="Proteomes" id="UP000092462">
    <property type="component" value="Unassembled WGS sequence"/>
</dbReference>
<dbReference type="GO" id="GO:0005634">
    <property type="term" value="C:nucleus"/>
    <property type="evidence" value="ECO:0007669"/>
    <property type="project" value="TreeGrafter"/>
</dbReference>
<dbReference type="InterPro" id="IPR001680">
    <property type="entry name" value="WD40_rpt"/>
</dbReference>